<feature type="domain" description="Calcineurin-like phosphoesterase" evidence="1">
    <location>
        <begin position="62"/>
        <end position="251"/>
    </location>
</feature>
<evidence type="ECO:0000259" key="1">
    <source>
        <dbReference type="Pfam" id="PF00149"/>
    </source>
</evidence>
<dbReference type="Gene3D" id="3.60.21.10">
    <property type="match status" value="1"/>
</dbReference>
<reference evidence="2" key="1">
    <citation type="submission" date="2023-06" db="EMBL/GenBank/DDBJ databases">
        <title>Genome-scale phylogeny and comparative genomics of the fungal order Sordariales.</title>
        <authorList>
            <consortium name="Lawrence Berkeley National Laboratory"/>
            <person name="Hensen N."/>
            <person name="Bonometti L."/>
            <person name="Westerberg I."/>
            <person name="Brannstrom I.O."/>
            <person name="Guillou S."/>
            <person name="Cros-Aarteil S."/>
            <person name="Calhoun S."/>
            <person name="Haridas S."/>
            <person name="Kuo A."/>
            <person name="Mondo S."/>
            <person name="Pangilinan J."/>
            <person name="Riley R."/>
            <person name="LaButti K."/>
            <person name="Andreopoulos B."/>
            <person name="Lipzen A."/>
            <person name="Chen C."/>
            <person name="Yanf M."/>
            <person name="Daum C."/>
            <person name="Ng V."/>
            <person name="Clum A."/>
            <person name="Steindorff A."/>
            <person name="Ohm R."/>
            <person name="Martin F."/>
            <person name="Silar P."/>
            <person name="Natvig D."/>
            <person name="Lalanne C."/>
            <person name="Gautier V."/>
            <person name="Ament-velasquez S.L."/>
            <person name="Kruys A."/>
            <person name="Hutchinson M.I."/>
            <person name="Powell A.J."/>
            <person name="Barry K."/>
            <person name="Miller A.N."/>
            <person name="Grigoriev I.V."/>
            <person name="Debuchy R."/>
            <person name="Gladieux P."/>
            <person name="Thoren M.H."/>
            <person name="Johannesson H."/>
        </authorList>
    </citation>
    <scope>NUCLEOTIDE SEQUENCE</scope>
    <source>
        <strain evidence="2">SMH3391-2</strain>
    </source>
</reference>
<comment type="caution">
    <text evidence="2">The sequence shown here is derived from an EMBL/GenBank/DDBJ whole genome shotgun (WGS) entry which is preliminary data.</text>
</comment>
<dbReference type="AlphaFoldDB" id="A0AA39WUA2"/>
<dbReference type="CDD" id="cd07379">
    <property type="entry name" value="MPP_239FB"/>
    <property type="match status" value="1"/>
</dbReference>
<proteinExistence type="predicted"/>
<dbReference type="PANTHER" id="PTHR12905:SF18">
    <property type="entry name" value="ESTER HYDROLASE, PUTATIVE (AFU_ORTHOLOGUE AFUA_4G03130)-RELATED"/>
    <property type="match status" value="1"/>
</dbReference>
<keyword evidence="3" id="KW-1185">Reference proteome</keyword>
<name>A0AA39WUA2_9PEZI</name>
<sequence length="342" mass="38261">MGLLVWLGLRRANEWEPPTLLDWLVFDSPLQWLASGAYHIILVLRGRPFRPPRRDDALRPPIRVVCLSDTHDHILKRSAIPDGDLLIHCGDLTNDGRRASIQRQIDWLAGLPHAHKVFVCGNHDSWFDPNARREEDIDGGGGEAGGKGGGELDLKGLVYLENSAVTLEFKGGRKLNVYGSPAVPQCGDASNAFQYVRWLHPWNGTIPAETDVLITHTPPRHHLDLDLGCAGLLEEVWRVKPKLHVFGHIHWGHGRESIYFDECQRAYESVMARPKRGLIYDVVSSAAWMDAFRILWHGLNSIVWKWVMLGPGSNNGGLMVNAAVVYGNTGKLRRNPVTVVEL</sequence>
<organism evidence="2 3">
    <name type="scientific">Bombardia bombarda</name>
    <dbReference type="NCBI Taxonomy" id="252184"/>
    <lineage>
        <taxon>Eukaryota</taxon>
        <taxon>Fungi</taxon>
        <taxon>Dikarya</taxon>
        <taxon>Ascomycota</taxon>
        <taxon>Pezizomycotina</taxon>
        <taxon>Sordariomycetes</taxon>
        <taxon>Sordariomycetidae</taxon>
        <taxon>Sordariales</taxon>
        <taxon>Lasiosphaeriaceae</taxon>
        <taxon>Bombardia</taxon>
    </lineage>
</organism>
<accession>A0AA39WUA2</accession>
<dbReference type="InterPro" id="IPR029052">
    <property type="entry name" value="Metallo-depent_PP-like"/>
</dbReference>
<dbReference type="EMBL" id="JAULSR010000004">
    <property type="protein sequence ID" value="KAK0621582.1"/>
    <property type="molecule type" value="Genomic_DNA"/>
</dbReference>
<protein>
    <submittedName>
        <fullName evidence="2">Metallo-dependent phosphatase-like protein</fullName>
    </submittedName>
</protein>
<evidence type="ECO:0000313" key="2">
    <source>
        <dbReference type="EMBL" id="KAK0621582.1"/>
    </source>
</evidence>
<dbReference type="PANTHER" id="PTHR12905">
    <property type="entry name" value="METALLOPHOSPHOESTERASE"/>
    <property type="match status" value="1"/>
</dbReference>
<dbReference type="Proteomes" id="UP001174934">
    <property type="component" value="Unassembled WGS sequence"/>
</dbReference>
<dbReference type="GO" id="GO:0016787">
    <property type="term" value="F:hydrolase activity"/>
    <property type="evidence" value="ECO:0007669"/>
    <property type="project" value="InterPro"/>
</dbReference>
<dbReference type="Pfam" id="PF00149">
    <property type="entry name" value="Metallophos"/>
    <property type="match status" value="1"/>
</dbReference>
<dbReference type="InterPro" id="IPR051693">
    <property type="entry name" value="UPF0046_metallophosphoest"/>
</dbReference>
<dbReference type="InterPro" id="IPR004843">
    <property type="entry name" value="Calcineurin-like_PHP"/>
</dbReference>
<dbReference type="SUPFAM" id="SSF56300">
    <property type="entry name" value="Metallo-dependent phosphatases"/>
    <property type="match status" value="1"/>
</dbReference>
<gene>
    <name evidence="2" type="ORF">B0T17DRAFT_295985</name>
</gene>
<evidence type="ECO:0000313" key="3">
    <source>
        <dbReference type="Proteomes" id="UP001174934"/>
    </source>
</evidence>